<reference evidence="1 2" key="1">
    <citation type="journal article" date="2018" name="Nat. Ecol. Evol.">
        <title>Shark genomes provide insights into elasmobranch evolution and the origin of vertebrates.</title>
        <authorList>
            <person name="Hara Y"/>
            <person name="Yamaguchi K"/>
            <person name="Onimaru K"/>
            <person name="Kadota M"/>
            <person name="Koyanagi M"/>
            <person name="Keeley SD"/>
            <person name="Tatsumi K"/>
            <person name="Tanaka K"/>
            <person name="Motone F"/>
            <person name="Kageyama Y"/>
            <person name="Nozu R"/>
            <person name="Adachi N"/>
            <person name="Nishimura O"/>
            <person name="Nakagawa R"/>
            <person name="Tanegashima C"/>
            <person name="Kiyatake I"/>
            <person name="Matsumoto R"/>
            <person name="Murakumo K"/>
            <person name="Nishida K"/>
            <person name="Terakita A"/>
            <person name="Kuratani S"/>
            <person name="Sato K"/>
            <person name="Hyodo S Kuraku.S."/>
        </authorList>
    </citation>
    <scope>NUCLEOTIDE SEQUENCE [LARGE SCALE GENOMIC DNA]</scope>
</reference>
<gene>
    <name evidence="1" type="ORF">scyTo_0022955</name>
</gene>
<organism evidence="1 2">
    <name type="scientific">Scyliorhinus torazame</name>
    <name type="common">Cloudy catshark</name>
    <name type="synonym">Catulus torazame</name>
    <dbReference type="NCBI Taxonomy" id="75743"/>
    <lineage>
        <taxon>Eukaryota</taxon>
        <taxon>Metazoa</taxon>
        <taxon>Chordata</taxon>
        <taxon>Craniata</taxon>
        <taxon>Vertebrata</taxon>
        <taxon>Chondrichthyes</taxon>
        <taxon>Elasmobranchii</taxon>
        <taxon>Galeomorphii</taxon>
        <taxon>Galeoidea</taxon>
        <taxon>Carcharhiniformes</taxon>
        <taxon>Scyliorhinidae</taxon>
        <taxon>Scyliorhinus</taxon>
    </lineage>
</organism>
<name>A0A401Q6J6_SCYTO</name>
<dbReference type="Proteomes" id="UP000288216">
    <property type="component" value="Unassembled WGS sequence"/>
</dbReference>
<sequence length="55" mass="6384">VLEVGKKLCVPVSCIFPVKNYWLDIKCDDVMDVLILSALLQMLRYADDYFENLDD</sequence>
<dbReference type="OrthoDB" id="25620at2759"/>
<evidence type="ECO:0000313" key="1">
    <source>
        <dbReference type="EMBL" id="GCB81000.1"/>
    </source>
</evidence>
<evidence type="ECO:0000313" key="2">
    <source>
        <dbReference type="Proteomes" id="UP000288216"/>
    </source>
</evidence>
<dbReference type="STRING" id="75743.A0A401Q6J6"/>
<comment type="caution">
    <text evidence="1">The sequence shown here is derived from an EMBL/GenBank/DDBJ whole genome shotgun (WGS) entry which is preliminary data.</text>
</comment>
<dbReference type="AlphaFoldDB" id="A0A401Q6J6"/>
<keyword evidence="2" id="KW-1185">Reference proteome</keyword>
<dbReference type="EMBL" id="BFAA01025123">
    <property type="protein sequence ID" value="GCB81000.1"/>
    <property type="molecule type" value="Genomic_DNA"/>
</dbReference>
<protein>
    <submittedName>
        <fullName evidence="1">Uncharacterized protein</fullName>
    </submittedName>
</protein>
<accession>A0A401Q6J6</accession>
<proteinExistence type="predicted"/>
<feature type="non-terminal residue" evidence="1">
    <location>
        <position position="1"/>
    </location>
</feature>